<sequence length="157" mass="18267">MEWNCCWSVKTITPFLFESIGDSEDLKSNVHHDHEEDDKAVIMDEQEGVSCQLDDKDDVDGDNDDDDAQSCSYDHSSYISMTTRYEDSQHDQSQRMVYDDEDGNNIQHHDDDQDDDDDGSMIMVSSKKQKRSHKFCVDHSIDQRENDRKFWEACLAT</sequence>
<accession>A0AAD8KYS5</accession>
<evidence type="ECO:0000256" key="1">
    <source>
        <dbReference type="SAM" id="MobiDB-lite"/>
    </source>
</evidence>
<feature type="compositionally biased region" description="Acidic residues" evidence="1">
    <location>
        <begin position="55"/>
        <end position="68"/>
    </location>
</feature>
<gene>
    <name evidence="2" type="ORF">QVD17_17059</name>
</gene>
<dbReference type="Proteomes" id="UP001229421">
    <property type="component" value="Unassembled WGS sequence"/>
</dbReference>
<evidence type="ECO:0000313" key="2">
    <source>
        <dbReference type="EMBL" id="KAK1428230.1"/>
    </source>
</evidence>
<dbReference type="PANTHER" id="PTHR35726:SF4">
    <property type="entry name" value="GLUTAMIC ACID-RICH PROTEIN-LIKE"/>
    <property type="match status" value="1"/>
</dbReference>
<protein>
    <submittedName>
        <fullName evidence="2">Uncharacterized protein</fullName>
    </submittedName>
</protein>
<dbReference type="PANTHER" id="PTHR35726">
    <property type="entry name" value="GLUTAMIC ACID-RICH PROTEIN-LIKE"/>
    <property type="match status" value="1"/>
</dbReference>
<dbReference type="AlphaFoldDB" id="A0AAD8KYS5"/>
<feature type="region of interest" description="Disordered" evidence="1">
    <location>
        <begin position="45"/>
        <end position="134"/>
    </location>
</feature>
<evidence type="ECO:0000313" key="3">
    <source>
        <dbReference type="Proteomes" id="UP001229421"/>
    </source>
</evidence>
<feature type="compositionally biased region" description="Basic and acidic residues" evidence="1">
    <location>
        <begin position="84"/>
        <end position="93"/>
    </location>
</feature>
<dbReference type="EMBL" id="JAUHHV010000004">
    <property type="protein sequence ID" value="KAK1428230.1"/>
    <property type="molecule type" value="Genomic_DNA"/>
</dbReference>
<keyword evidence="3" id="KW-1185">Reference proteome</keyword>
<reference evidence="2" key="1">
    <citation type="journal article" date="2023" name="bioRxiv">
        <title>Improved chromosome-level genome assembly for marigold (Tagetes erecta).</title>
        <authorList>
            <person name="Jiang F."/>
            <person name="Yuan L."/>
            <person name="Wang S."/>
            <person name="Wang H."/>
            <person name="Xu D."/>
            <person name="Wang A."/>
            <person name="Fan W."/>
        </authorList>
    </citation>
    <scope>NUCLEOTIDE SEQUENCE</scope>
    <source>
        <strain evidence="2">WSJ</strain>
        <tissue evidence="2">Leaf</tissue>
    </source>
</reference>
<organism evidence="2 3">
    <name type="scientific">Tagetes erecta</name>
    <name type="common">African marigold</name>
    <dbReference type="NCBI Taxonomy" id="13708"/>
    <lineage>
        <taxon>Eukaryota</taxon>
        <taxon>Viridiplantae</taxon>
        <taxon>Streptophyta</taxon>
        <taxon>Embryophyta</taxon>
        <taxon>Tracheophyta</taxon>
        <taxon>Spermatophyta</taxon>
        <taxon>Magnoliopsida</taxon>
        <taxon>eudicotyledons</taxon>
        <taxon>Gunneridae</taxon>
        <taxon>Pentapetalae</taxon>
        <taxon>asterids</taxon>
        <taxon>campanulids</taxon>
        <taxon>Asterales</taxon>
        <taxon>Asteraceae</taxon>
        <taxon>Asteroideae</taxon>
        <taxon>Heliantheae alliance</taxon>
        <taxon>Tageteae</taxon>
        <taxon>Tagetes</taxon>
    </lineage>
</organism>
<proteinExistence type="predicted"/>
<comment type="caution">
    <text evidence="2">The sequence shown here is derived from an EMBL/GenBank/DDBJ whole genome shotgun (WGS) entry which is preliminary data.</text>
</comment>
<feature type="compositionally biased region" description="Polar residues" evidence="1">
    <location>
        <begin position="69"/>
        <end position="83"/>
    </location>
</feature>
<name>A0AAD8KYS5_TARER</name>